<dbReference type="PANTHER" id="PTHR43300">
    <property type="entry name" value="ACETYLTRANSFERASE"/>
    <property type="match status" value="1"/>
</dbReference>
<dbReference type="GO" id="GO:0016740">
    <property type="term" value="F:transferase activity"/>
    <property type="evidence" value="ECO:0007669"/>
    <property type="project" value="UniProtKB-KW"/>
</dbReference>
<dbReference type="SUPFAM" id="SSF51161">
    <property type="entry name" value="Trimeric LpxA-like enzymes"/>
    <property type="match status" value="1"/>
</dbReference>
<evidence type="ECO:0008006" key="3">
    <source>
        <dbReference type="Google" id="ProtNLM"/>
    </source>
</evidence>
<gene>
    <name evidence="2" type="ORF">METZ01_LOCUS493256</name>
</gene>
<dbReference type="Gene3D" id="2.160.10.10">
    <property type="entry name" value="Hexapeptide repeat proteins"/>
    <property type="match status" value="1"/>
</dbReference>
<dbReference type="InterPro" id="IPR050179">
    <property type="entry name" value="Trans_hexapeptide_repeat"/>
</dbReference>
<dbReference type="Pfam" id="PF14602">
    <property type="entry name" value="Hexapep_2"/>
    <property type="match status" value="1"/>
</dbReference>
<accession>A0A383D7E2</accession>
<keyword evidence="1" id="KW-0808">Transferase</keyword>
<organism evidence="2">
    <name type="scientific">marine metagenome</name>
    <dbReference type="NCBI Taxonomy" id="408172"/>
    <lineage>
        <taxon>unclassified sequences</taxon>
        <taxon>metagenomes</taxon>
        <taxon>ecological metagenomes</taxon>
    </lineage>
</organism>
<proteinExistence type="predicted"/>
<feature type="non-terminal residue" evidence="2">
    <location>
        <position position="154"/>
    </location>
</feature>
<evidence type="ECO:0000256" key="1">
    <source>
        <dbReference type="ARBA" id="ARBA00022679"/>
    </source>
</evidence>
<evidence type="ECO:0000313" key="2">
    <source>
        <dbReference type="EMBL" id="SVE40402.1"/>
    </source>
</evidence>
<dbReference type="EMBL" id="UINC01214943">
    <property type="protein sequence ID" value="SVE40402.1"/>
    <property type="molecule type" value="Genomic_DNA"/>
</dbReference>
<name>A0A383D7E2_9ZZZZ</name>
<dbReference type="CDD" id="cd03358">
    <property type="entry name" value="LbH_WxcM_N_like"/>
    <property type="match status" value="1"/>
</dbReference>
<dbReference type="Pfam" id="PF00132">
    <property type="entry name" value="Hexapep"/>
    <property type="match status" value="1"/>
</dbReference>
<dbReference type="PANTHER" id="PTHR43300:SF4">
    <property type="entry name" value="ACYL-[ACYL-CARRIER-PROTEIN]--UDP-N-ACETYLGLUCOSAMINE O-ACYLTRANSFERASE"/>
    <property type="match status" value="1"/>
</dbReference>
<dbReference type="InterPro" id="IPR018357">
    <property type="entry name" value="Hexapep_transf_CS"/>
</dbReference>
<dbReference type="InterPro" id="IPR001451">
    <property type="entry name" value="Hexapep"/>
</dbReference>
<dbReference type="InterPro" id="IPR011004">
    <property type="entry name" value="Trimer_LpxA-like_sf"/>
</dbReference>
<sequence>MEDAVIGADCNICGHAFIEAGAVVGDRVVVKNAVLIWDGVTIGDDVFVGPNAVFTNDLDPRAAHKKSRNEFLPTRVEDGASIGAQATIVCGVTIGRSAFVGAGAVVTADVPAHGLVVGNPARRVGWICECGLRLEDSLICECGCRLRYDDVSGG</sequence>
<dbReference type="PROSITE" id="PS00101">
    <property type="entry name" value="HEXAPEP_TRANSFERASES"/>
    <property type="match status" value="1"/>
</dbReference>
<reference evidence="2" key="1">
    <citation type="submission" date="2018-05" db="EMBL/GenBank/DDBJ databases">
        <authorList>
            <person name="Lanie J.A."/>
            <person name="Ng W.-L."/>
            <person name="Kazmierczak K.M."/>
            <person name="Andrzejewski T.M."/>
            <person name="Davidsen T.M."/>
            <person name="Wayne K.J."/>
            <person name="Tettelin H."/>
            <person name="Glass J.I."/>
            <person name="Rusch D."/>
            <person name="Podicherti R."/>
            <person name="Tsui H.-C.T."/>
            <person name="Winkler M.E."/>
        </authorList>
    </citation>
    <scope>NUCLEOTIDE SEQUENCE</scope>
</reference>
<dbReference type="AlphaFoldDB" id="A0A383D7E2"/>
<protein>
    <recommendedName>
        <fullName evidence="3">N-acetyltransferase</fullName>
    </recommendedName>
</protein>